<dbReference type="OrthoDB" id="5313741at2759"/>
<accession>A0A9P5HIU1</accession>
<dbReference type="EMBL" id="JAANBB010000033">
    <property type="protein sequence ID" value="KAF7554372.1"/>
    <property type="molecule type" value="Genomic_DNA"/>
</dbReference>
<protein>
    <submittedName>
        <fullName evidence="2">Uncharacterized protein</fullName>
    </submittedName>
</protein>
<evidence type="ECO:0000256" key="1">
    <source>
        <dbReference type="SAM" id="MobiDB-lite"/>
    </source>
</evidence>
<reference evidence="2" key="1">
    <citation type="submission" date="2020-03" db="EMBL/GenBank/DDBJ databases">
        <title>Draft Genome Sequence of Cylindrodendrum hubeiense.</title>
        <authorList>
            <person name="Buettner E."/>
            <person name="Kellner H."/>
        </authorList>
    </citation>
    <scope>NUCLEOTIDE SEQUENCE</scope>
    <source>
        <strain evidence="2">IHI 201604</strain>
    </source>
</reference>
<comment type="caution">
    <text evidence="2">The sequence shown here is derived from an EMBL/GenBank/DDBJ whole genome shotgun (WGS) entry which is preliminary data.</text>
</comment>
<feature type="region of interest" description="Disordered" evidence="1">
    <location>
        <begin position="123"/>
        <end position="149"/>
    </location>
</feature>
<gene>
    <name evidence="2" type="ORF">G7Z17_g2974</name>
</gene>
<dbReference type="AlphaFoldDB" id="A0A9P5HIU1"/>
<feature type="compositionally biased region" description="Basic and acidic residues" evidence="1">
    <location>
        <begin position="139"/>
        <end position="148"/>
    </location>
</feature>
<evidence type="ECO:0000313" key="2">
    <source>
        <dbReference type="EMBL" id="KAF7554372.1"/>
    </source>
</evidence>
<organism evidence="2 3">
    <name type="scientific">Cylindrodendrum hubeiense</name>
    <dbReference type="NCBI Taxonomy" id="595255"/>
    <lineage>
        <taxon>Eukaryota</taxon>
        <taxon>Fungi</taxon>
        <taxon>Dikarya</taxon>
        <taxon>Ascomycota</taxon>
        <taxon>Pezizomycotina</taxon>
        <taxon>Sordariomycetes</taxon>
        <taxon>Hypocreomycetidae</taxon>
        <taxon>Hypocreales</taxon>
        <taxon>Nectriaceae</taxon>
        <taxon>Cylindrodendrum</taxon>
    </lineage>
</organism>
<feature type="region of interest" description="Disordered" evidence="1">
    <location>
        <begin position="1"/>
        <end position="30"/>
    </location>
</feature>
<keyword evidence="3" id="KW-1185">Reference proteome</keyword>
<name>A0A9P5HIU1_9HYPO</name>
<evidence type="ECO:0000313" key="3">
    <source>
        <dbReference type="Proteomes" id="UP000722485"/>
    </source>
</evidence>
<dbReference type="Proteomes" id="UP000722485">
    <property type="component" value="Unassembled WGS sequence"/>
</dbReference>
<proteinExistence type="predicted"/>
<sequence>MVGFDNGEASPLDATTTPHSTPNTPLPPPQKSLQLYKRLAFGRKHLFTPSSSEDAQYFVINPVPHKHANTWTPVFYRGENPKYTPTSKAIARIRRTGMWNSFRIELGDGVDEVLENKRRVKERKSYERKQRTRKRFRMKEKPPKKELEDEKDVTGLVMTLKMKRVSFLKRTLKWELEGQEYQWKGTRAFLPSGVRGWKGISHDLKLVDSNNHVIATIEKDRWSCFRPSERTDGPPNKKKSLVGVLRIYPAAYTKAAPEPDQLKQASGTTIVAKQDEPHCWNMGEVGEESQNLNIGGSHSGNVTEDAIGLTGWIAMEAEHRLRHKIIDLLEEIAEEFKE</sequence>